<dbReference type="Pfam" id="PF01370">
    <property type="entry name" value="Epimerase"/>
    <property type="match status" value="1"/>
</dbReference>
<dbReference type="RefSeq" id="WP_156287011.1">
    <property type="nucleotide sequence ID" value="NZ_CP046509.1"/>
</dbReference>
<dbReference type="Gene3D" id="3.40.50.720">
    <property type="entry name" value="NAD(P)-binding Rossmann-like Domain"/>
    <property type="match status" value="1"/>
</dbReference>
<keyword evidence="1" id="KW-0521">NADP</keyword>
<proteinExistence type="predicted"/>
<dbReference type="GO" id="GO:0016491">
    <property type="term" value="F:oxidoreductase activity"/>
    <property type="evidence" value="ECO:0007669"/>
    <property type="project" value="InterPro"/>
</dbReference>
<sequence length="324" mass="35217">MNIVVTGAAGFLGKKLVSALLAKGSLYNARGEQQAIRRITAIDITPLKEFDDPRLTVLCGDISDPSGLETLIDAHTDTVFHLAAVVSGQAEQDFDLGMKINVDATRHIMERLRSLPQCIRLVTTSSVAVFGGQLPDKVPDDQVWMPQSSYGTQKAINDLLLSDYSRKGFLDGRSLRMPTIVVRPGKPNAAASSFASGIIREPLNGETANCPVAPDTRLWLMSPARAVQALISCHELRPDALDKGRVINLCGLSVTVEEMLASLRRISGDAVLSRISYQQDPTVSSIVNSWPGDFQADYANRLGFKANASFDEMVREYLAERDAA</sequence>
<keyword evidence="2" id="KW-0119">Carbohydrate metabolism</keyword>
<dbReference type="InterPro" id="IPR036291">
    <property type="entry name" value="NAD(P)-bd_dom_sf"/>
</dbReference>
<evidence type="ECO:0000259" key="3">
    <source>
        <dbReference type="Pfam" id="PF01370"/>
    </source>
</evidence>
<dbReference type="PANTHER" id="PTHR43103">
    <property type="entry name" value="NUCLEOSIDE-DIPHOSPHATE-SUGAR EPIMERASE"/>
    <property type="match status" value="1"/>
</dbReference>
<evidence type="ECO:0000256" key="1">
    <source>
        <dbReference type="ARBA" id="ARBA00022857"/>
    </source>
</evidence>
<dbReference type="NCBIfam" id="NF043036">
    <property type="entry name" value="ErythonDh"/>
    <property type="match status" value="1"/>
</dbReference>
<name>A0A6I6EFK8_9GAMM</name>
<organism evidence="4 5">
    <name type="scientific">Erwinia sorbitola</name>
    <dbReference type="NCBI Taxonomy" id="2681984"/>
    <lineage>
        <taxon>Bacteria</taxon>
        <taxon>Pseudomonadati</taxon>
        <taxon>Pseudomonadota</taxon>
        <taxon>Gammaproteobacteria</taxon>
        <taxon>Enterobacterales</taxon>
        <taxon>Erwiniaceae</taxon>
        <taxon>Erwinia</taxon>
    </lineage>
</organism>
<evidence type="ECO:0000313" key="5">
    <source>
        <dbReference type="Proteomes" id="UP000424752"/>
    </source>
</evidence>
<reference evidence="4 5" key="1">
    <citation type="submission" date="2019-12" db="EMBL/GenBank/DDBJ databases">
        <title>Erwinia sp. nov., isolated from droppings of birds in the Qinghai-Tiebt plateau of China.</title>
        <authorList>
            <person name="Ge Y."/>
        </authorList>
    </citation>
    <scope>NUCLEOTIDE SEQUENCE [LARGE SCALE GENOMIC DNA]</scope>
    <source>
        <strain evidence="4 5">J780</strain>
    </source>
</reference>
<feature type="domain" description="NAD-dependent epimerase/dehydratase" evidence="3">
    <location>
        <begin position="3"/>
        <end position="210"/>
    </location>
</feature>
<dbReference type="Proteomes" id="UP000424752">
    <property type="component" value="Chromosome"/>
</dbReference>
<dbReference type="Gene3D" id="3.90.25.10">
    <property type="entry name" value="UDP-galactose 4-epimerase, domain 1"/>
    <property type="match status" value="1"/>
</dbReference>
<dbReference type="EMBL" id="CP046509">
    <property type="protein sequence ID" value="QGU86675.1"/>
    <property type="molecule type" value="Genomic_DNA"/>
</dbReference>
<dbReference type="SUPFAM" id="SSF51735">
    <property type="entry name" value="NAD(P)-binding Rossmann-fold domains"/>
    <property type="match status" value="1"/>
</dbReference>
<accession>A0A6I6EFK8</accession>
<gene>
    <name evidence="4" type="ORF">GN242_05335</name>
</gene>
<evidence type="ECO:0000313" key="4">
    <source>
        <dbReference type="EMBL" id="QGU86675.1"/>
    </source>
</evidence>
<dbReference type="InterPro" id="IPR050005">
    <property type="entry name" value="DenD"/>
</dbReference>
<dbReference type="PANTHER" id="PTHR43103:SF3">
    <property type="entry name" value="ADP-L-GLYCERO-D-MANNO-HEPTOSE-6-EPIMERASE"/>
    <property type="match status" value="1"/>
</dbReference>
<dbReference type="CDD" id="cd05238">
    <property type="entry name" value="Gne_like_SDR_e"/>
    <property type="match status" value="1"/>
</dbReference>
<dbReference type="AlphaFoldDB" id="A0A6I6EFK8"/>
<dbReference type="KEGG" id="erwi:GN242_05335"/>
<protein>
    <submittedName>
        <fullName evidence="4">NAD-dependent epimerase/dehydratase family protein</fullName>
    </submittedName>
</protein>
<evidence type="ECO:0000256" key="2">
    <source>
        <dbReference type="ARBA" id="ARBA00023277"/>
    </source>
</evidence>
<dbReference type="InterPro" id="IPR001509">
    <property type="entry name" value="Epimerase_deHydtase"/>
</dbReference>